<reference evidence="1 2" key="1">
    <citation type="submission" date="2019-09" db="EMBL/GenBank/DDBJ databases">
        <title>Draft Whole-Genome sequence of Blastochloris sulfoviridis DSM 729.</title>
        <authorList>
            <person name="Meyer T.E."/>
            <person name="Kyndt J.A."/>
        </authorList>
    </citation>
    <scope>NUCLEOTIDE SEQUENCE [LARGE SCALE GENOMIC DNA]</scope>
    <source>
        <strain evidence="1 2">DSM 729</strain>
    </source>
</reference>
<dbReference type="RefSeq" id="WP_150097743.1">
    <property type="nucleotide sequence ID" value="NZ_VWPL01000018.1"/>
</dbReference>
<dbReference type="Proteomes" id="UP000323886">
    <property type="component" value="Unassembled WGS sequence"/>
</dbReference>
<sequence>MHASYDDIISRISTPPIWFDENAVPRYCAFEPGRSASIHIGEIALAEITCQECQRRFRVAFSVVNFRDQTIAEAIQNKTLHYGDPPRHDGESADTLPCLAGASMNSEPRRVLEYWRRHDRRYVEGTRITNPKAYFEWVRDPSLEIDIQPEWVEVR</sequence>
<dbReference type="OrthoDB" id="7450862at2"/>
<dbReference type="EMBL" id="VWPL01000018">
    <property type="protein sequence ID" value="KAA5599907.1"/>
    <property type="molecule type" value="Genomic_DNA"/>
</dbReference>
<accession>A0A5M6HW52</accession>
<gene>
    <name evidence="1" type="ORF">F1193_11025</name>
</gene>
<comment type="caution">
    <text evidence="1">The sequence shown here is derived from an EMBL/GenBank/DDBJ whole genome shotgun (WGS) entry which is preliminary data.</text>
</comment>
<evidence type="ECO:0000313" key="2">
    <source>
        <dbReference type="Proteomes" id="UP000323886"/>
    </source>
</evidence>
<organism evidence="1 2">
    <name type="scientific">Blastochloris sulfoviridis</name>
    <dbReference type="NCBI Taxonomy" id="50712"/>
    <lineage>
        <taxon>Bacteria</taxon>
        <taxon>Pseudomonadati</taxon>
        <taxon>Pseudomonadota</taxon>
        <taxon>Alphaproteobacteria</taxon>
        <taxon>Hyphomicrobiales</taxon>
        <taxon>Blastochloridaceae</taxon>
        <taxon>Blastochloris</taxon>
    </lineage>
</organism>
<evidence type="ECO:0000313" key="1">
    <source>
        <dbReference type="EMBL" id="KAA5599907.1"/>
    </source>
</evidence>
<protein>
    <submittedName>
        <fullName evidence="1">Uncharacterized protein</fullName>
    </submittedName>
</protein>
<proteinExistence type="predicted"/>
<keyword evidence="2" id="KW-1185">Reference proteome</keyword>
<name>A0A5M6HW52_9HYPH</name>
<dbReference type="AlphaFoldDB" id="A0A5M6HW52"/>